<dbReference type="GO" id="GO:0000981">
    <property type="term" value="F:DNA-binding transcription factor activity, RNA polymerase II-specific"/>
    <property type="evidence" value="ECO:0007669"/>
    <property type="project" value="TreeGrafter"/>
</dbReference>
<dbReference type="PANTHER" id="PTHR47657">
    <property type="entry name" value="STEROL REGULATORY ELEMENT-BINDING PROTEIN ECM22"/>
    <property type="match status" value="1"/>
</dbReference>
<dbReference type="EMBL" id="DS231629">
    <property type="protein sequence ID" value="EDU44066.1"/>
    <property type="molecule type" value="Genomic_DNA"/>
</dbReference>
<dbReference type="KEGG" id="ptrr:6349328"/>
<organism evidence="2 3">
    <name type="scientific">Pyrenophora tritici-repentis (strain Pt-1C-BFP)</name>
    <name type="common">Wheat tan spot fungus</name>
    <name type="synonym">Drechslera tritici-repentis</name>
    <dbReference type="NCBI Taxonomy" id="426418"/>
    <lineage>
        <taxon>Eukaryota</taxon>
        <taxon>Fungi</taxon>
        <taxon>Dikarya</taxon>
        <taxon>Ascomycota</taxon>
        <taxon>Pezizomycotina</taxon>
        <taxon>Dothideomycetes</taxon>
        <taxon>Pleosporomycetidae</taxon>
        <taxon>Pleosporales</taxon>
        <taxon>Pleosporineae</taxon>
        <taxon>Pleosporaceae</taxon>
        <taxon>Pyrenophora</taxon>
    </lineage>
</organism>
<sequence>MAEIGVENPHVLHLIFAFTALHLAHCRPNRKEEYIAISDRHYERALVLVTPEIAKLSPGNCDAVLVAVQMICFISWGRGPQPGEYLAFGRDKRSDWLMMFREIRMTLASIGCPQFVKTHAPATRARGRPLPTQEVLEGYEKHLEELREHVDFVSKDTSSHGDNILAVDILREMYDNRVIPSMVIYAYFVVLIRVLEQFWYMQGWTHHIMSGIWELTPREHRAWLDWPIKRIGWIRP</sequence>
<evidence type="ECO:0000313" key="2">
    <source>
        <dbReference type="EMBL" id="EDU44066.1"/>
    </source>
</evidence>
<keyword evidence="1" id="KW-0732">Signal</keyword>
<proteinExistence type="predicted"/>
<dbReference type="OMA" id="WIRGWPE"/>
<dbReference type="eggNOG" id="ENOG502SIKI">
    <property type="taxonomic scope" value="Eukaryota"/>
</dbReference>
<feature type="signal peptide" evidence="1">
    <location>
        <begin position="1"/>
        <end position="26"/>
    </location>
</feature>
<dbReference type="InterPro" id="IPR021858">
    <property type="entry name" value="Fun_TF"/>
</dbReference>
<protein>
    <submittedName>
        <fullName evidence="2">Uncharacterized protein</fullName>
    </submittedName>
</protein>
<evidence type="ECO:0000313" key="3">
    <source>
        <dbReference type="Proteomes" id="UP000001471"/>
    </source>
</evidence>
<dbReference type="HOGENOM" id="CLU_024934_0_0_1"/>
<dbReference type="STRING" id="426418.B2WM06"/>
<evidence type="ECO:0000256" key="1">
    <source>
        <dbReference type="SAM" id="SignalP"/>
    </source>
</evidence>
<feature type="chain" id="PRO_5002783462" evidence="1">
    <location>
        <begin position="27"/>
        <end position="236"/>
    </location>
</feature>
<dbReference type="InterPro" id="IPR052400">
    <property type="entry name" value="Zn2-C6_fungal_TF"/>
</dbReference>
<dbReference type="GeneID" id="6349328"/>
<name>B2WM06_PYRTR</name>
<dbReference type="AlphaFoldDB" id="B2WM06"/>
<dbReference type="PANTHER" id="PTHR47657:SF13">
    <property type="entry name" value="ZN(2)-C6 FUNGAL-TYPE DOMAIN-CONTAINING PROTEIN-RELATED"/>
    <property type="match status" value="1"/>
</dbReference>
<dbReference type="InParanoid" id="B2WM06"/>
<gene>
    <name evidence="2" type="ORF">PTRG_11016</name>
</gene>
<reference evidence="3" key="1">
    <citation type="journal article" date="2013" name="G3 (Bethesda)">
        <title>Comparative genomics of a plant-pathogenic fungus, Pyrenophora tritici-repentis, reveals transduplication and the impact of repeat elements on pathogenicity and population divergence.</title>
        <authorList>
            <person name="Manning V.A."/>
            <person name="Pandelova I."/>
            <person name="Dhillon B."/>
            <person name="Wilhelm L.J."/>
            <person name="Goodwin S.B."/>
            <person name="Berlin A.M."/>
            <person name="Figueroa M."/>
            <person name="Freitag M."/>
            <person name="Hane J.K."/>
            <person name="Henrissat B."/>
            <person name="Holman W.H."/>
            <person name="Kodira C.D."/>
            <person name="Martin J."/>
            <person name="Oliver R.P."/>
            <person name="Robbertse B."/>
            <person name="Schackwitz W."/>
            <person name="Schwartz D.C."/>
            <person name="Spatafora J.W."/>
            <person name="Turgeon B.G."/>
            <person name="Yandava C."/>
            <person name="Young S."/>
            <person name="Zhou S."/>
            <person name="Zeng Q."/>
            <person name="Grigoriev I.V."/>
            <person name="Ma L.-J."/>
            <person name="Ciuffetti L.M."/>
        </authorList>
    </citation>
    <scope>NUCLEOTIDE SEQUENCE [LARGE SCALE GENOMIC DNA]</scope>
    <source>
        <strain evidence="3">Pt-1C-BFP</strain>
    </source>
</reference>
<accession>B2WM06</accession>
<dbReference type="Proteomes" id="UP000001471">
    <property type="component" value="Unassembled WGS sequence"/>
</dbReference>
<dbReference type="Pfam" id="PF11951">
    <property type="entry name" value="Fungal_trans_2"/>
    <property type="match status" value="1"/>
</dbReference>
<dbReference type="OrthoDB" id="416217at2759"/>